<dbReference type="PANTHER" id="PTHR36766">
    <property type="entry name" value="PLANT BROAD-SPECTRUM MILDEW RESISTANCE PROTEIN RPW8"/>
    <property type="match status" value="1"/>
</dbReference>
<evidence type="ECO:0000259" key="8">
    <source>
        <dbReference type="Pfam" id="PF18052"/>
    </source>
</evidence>
<feature type="domain" description="R13L1/DRL21-like LRR repeat region" evidence="10">
    <location>
        <begin position="415"/>
        <end position="542"/>
    </location>
</feature>
<dbReference type="CDD" id="cd14798">
    <property type="entry name" value="RX-CC_like"/>
    <property type="match status" value="1"/>
</dbReference>
<dbReference type="Gene3D" id="1.10.10.10">
    <property type="entry name" value="Winged helix-like DNA-binding domain superfamily/Winged helix DNA-binding domain"/>
    <property type="match status" value="1"/>
</dbReference>
<evidence type="ECO:0000259" key="9">
    <source>
        <dbReference type="Pfam" id="PF23559"/>
    </source>
</evidence>
<gene>
    <name evidence="11" type="ORF">LITE_LOCUS44833</name>
</gene>
<dbReference type="PRINTS" id="PR00364">
    <property type="entry name" value="DISEASERSIST"/>
</dbReference>
<keyword evidence="4" id="KW-0611">Plant defense</keyword>
<dbReference type="FunFam" id="1.10.10.10:FF:000322">
    <property type="entry name" value="Probable disease resistance protein At1g63360"/>
    <property type="match status" value="1"/>
</dbReference>
<dbReference type="PANTHER" id="PTHR36766:SF45">
    <property type="entry name" value="NB-ARC DOMAIN-CONTAINING PROTEIN"/>
    <property type="match status" value="1"/>
</dbReference>
<sequence length="2065" mass="233303">GGSICPSWLLSLSNLTSLTFYRCPEVEYLPPLGALPSLEELHLRGMGKVKKVGLEFMLETSVIQQQLQMGNNKGRNIIAFPKLKLLSFSWMWDWEVWDLEGDDQEAGILSSMTVMPRLRHLELEYCTILEKVPDVLLQKTTLEELTINHSGGLGSCQSKEILPSGMGNKLVNLKHLENHEVPAVLPRSMARGGSICPSWLLSLSNLTSLTFYRCPEVEYLPPLGALPSLEELHLRGMGKVKKVGLEFMLETSVIQQQLRMGNNKGRNIIAFPKLKLLSFSWMWDWEVWDLEGDDQEAGILSSMTVMPRLRHLELKYCTILEKVPDVLLQKTTLEELTINHSGGLGSCQSKEILPSGMGNKLVNLKHLENHEVPAVLPRSMARLGNPLKTLTTFKVAYDDEDDTEGAGAGAGATNIGDLEFMNRIQGSLTIEGLSKVTNCEEVKRAELAKKESLTRLSLEFQSNQEEAGHNHKEEQVLEAIRPSSVSLEKLDVRHCRGGSICPSWLLSLSNLTSLTFYRCPEVEYLPPLGALPSLEELHLRGMGKVKKVGLEFMLETSVIQQQLRMGNNKGRNIIAFPKLKLLSFSWMWDWEVWDLEGDDQEAGILSSMTVMPRLRHLELEYCTILEKVPDVLLQKTTLEELTINHSGGLGSCQSKEILPSGMGNKLVNLKHLENHEVPAVLPRSMARLGNPLKTLTTFKVAYDDEDDTEGAGAGAGATNIGDLEFMNRIQGSLTIEGLSKVTNCEEVKRAELAKKESLTRLSLEFQSNQEEAGHNHKEEQVLEAIRPSSVSLEKLDVRHCRGGSICPSWLLSLSNLTSLTFYRCPEVEYLPPLGALPSLEELHLRGMGKVKKVGLEFMLETSVIQQQLRMGNNKGRNIIAFPKLKLLSFSWMWDWEVWDLEGDDQEAGILSSMTVMPRLRHLELEYCTILEKVPDVLLQKTTLEELTINHSGGLGSCQSKELYRESAALTANRRRRKQDMVMMTTMRKKYDGGTGDGPIASSSDRAEDIKMRLIARNGIEEGAWMISRGVSSFPSRSFASVIMAAIVSVVLSELGSITTEELKKHAKLVLGAKKDVEKLISTFNAIEALLLDAEEKQLKDEGVEKWLKKLKDVSYEIDDVLDEWRTKILKRQLKGGGGGDQHARCSCLELKLLRISDVLKRVCCFLPTCCDKIGLRYNTASRAKSLNERLDDIDKEKNRYPLTRREKSSYTSLQTSSNINFSNVKGREEELRILKDKLLDDESVKSISIQGPGGFGKTTLAKMLYNDKKVEAHFDKRIWVCVSNHFDQATVAKSILESFKKYTQGSTIPHMLEEINAHTKGKKFLLVLDDVWEADQSNWDELITSVSDGLPGSKILLTTRKKEVSWALHCADDDILLIQKIPEDVCQAIFTQIAFYRWSDEDRERVEYLCERVVEKCYGSPLAAKVLGGVLHVKRSKREWIQLLGSEMWEMKEGREKVLAPLALSYYDLPPALRQCFQFSSVFPKDHQMEKDELIKLWMSQGFLKATTNQDMEEVGEEYFQILVMRSFFQDVEKGEKMGEEKTLCKMHDLVHDFARLTTKNECISILKQDSSLNLNINEVRHLMVQVLSSEETNKLMSSIISSRLSSTKRNNYLRSFTVKYGSAIEIEVYAHLRGIRSLILNHCDTREIPSAISQLVHLRHLDLSNNRYLRELPEEICELYNLETLFLNGNMKLERLPSGMGNKLVNLKHLENHLVPAVLPRSMARLGNSLKTLTTFNLEADAEGGTNIGDLECMNRIQGSLRIRRLGNVTNCAEVKRAELAKKESLTSLQLEFNSRKEKASDKEEQVLEAIMPSSTSLERLRVAWYMGESICPSWLMSLSNLTSLEFEGCDQVEHLPPLGALPSLEELRLDNMNKVNKVGVEFLLGDNKGRDIVAFPKLTLLSFSWMRDWQVWDLEGDDHEAGMLISSMTVMPRLRCLKFFHCEKLEKVPDVLLRKTTLERLEIYSSGGLGSYRFNLVDLWVPILEQEDTAGLGIYRSYLNKGKMAPKEVWDKISHIPTIILHGQDIRTLFKTQIESMSGIGCSNSKPEEEKAGHDDDEEIRSE</sequence>
<evidence type="ECO:0000256" key="5">
    <source>
        <dbReference type="ARBA" id="ARBA00022840"/>
    </source>
</evidence>
<keyword evidence="1" id="KW-0433">Leucine-rich repeat</keyword>
<dbReference type="Pfam" id="PF00560">
    <property type="entry name" value="LRR_1"/>
    <property type="match status" value="1"/>
</dbReference>
<evidence type="ECO:0000256" key="2">
    <source>
        <dbReference type="ARBA" id="ARBA00022737"/>
    </source>
</evidence>
<dbReference type="SUPFAM" id="SSF52047">
    <property type="entry name" value="RNI-like"/>
    <property type="match status" value="1"/>
</dbReference>
<protein>
    <recommendedName>
        <fullName evidence="13">AAA+ ATPase domain-containing protein</fullName>
    </recommendedName>
</protein>
<dbReference type="FunFam" id="3.40.50.300:FF:001091">
    <property type="entry name" value="Probable disease resistance protein At1g61300"/>
    <property type="match status" value="1"/>
</dbReference>
<dbReference type="SUPFAM" id="SSF52058">
    <property type="entry name" value="L domain-like"/>
    <property type="match status" value="3"/>
</dbReference>
<dbReference type="GO" id="GO:0043531">
    <property type="term" value="F:ADP binding"/>
    <property type="evidence" value="ECO:0007669"/>
    <property type="project" value="InterPro"/>
</dbReference>
<feature type="domain" description="Disease resistance N-terminal" evidence="8">
    <location>
        <begin position="1046"/>
        <end position="1135"/>
    </location>
</feature>
<dbReference type="Gene3D" id="3.40.50.300">
    <property type="entry name" value="P-loop containing nucleotide triphosphate hydrolases"/>
    <property type="match status" value="1"/>
</dbReference>
<dbReference type="SMART" id="SM00369">
    <property type="entry name" value="LRR_TYP"/>
    <property type="match status" value="5"/>
</dbReference>
<feature type="domain" description="Disease resistance protein winged helix" evidence="9">
    <location>
        <begin position="1482"/>
        <end position="1555"/>
    </location>
</feature>
<dbReference type="Pfam" id="PF18052">
    <property type="entry name" value="Rx_N"/>
    <property type="match status" value="1"/>
</dbReference>
<feature type="region of interest" description="Disordered" evidence="6">
    <location>
        <begin position="2041"/>
        <end position="2065"/>
    </location>
</feature>
<evidence type="ECO:0000313" key="12">
    <source>
        <dbReference type="Proteomes" id="UP001154282"/>
    </source>
</evidence>
<evidence type="ECO:0000256" key="3">
    <source>
        <dbReference type="ARBA" id="ARBA00022741"/>
    </source>
</evidence>
<dbReference type="SUPFAM" id="SSF52540">
    <property type="entry name" value="P-loop containing nucleoside triphosphate hydrolases"/>
    <property type="match status" value="1"/>
</dbReference>
<dbReference type="InterPro" id="IPR001611">
    <property type="entry name" value="Leu-rich_rpt"/>
</dbReference>
<feature type="domain" description="R13L1/DRL21-like LRR repeat region" evidence="10">
    <location>
        <begin position="1749"/>
        <end position="1874"/>
    </location>
</feature>
<dbReference type="Gene3D" id="1.10.8.430">
    <property type="entry name" value="Helical domain of apoptotic protease-activating factors"/>
    <property type="match status" value="1"/>
</dbReference>
<dbReference type="Proteomes" id="UP001154282">
    <property type="component" value="Unassembled WGS sequence"/>
</dbReference>
<comment type="caution">
    <text evidence="11">The sequence shown here is derived from an EMBL/GenBank/DDBJ whole genome shotgun (WGS) entry which is preliminary data.</text>
</comment>
<dbReference type="EMBL" id="CAMGYJ010000010">
    <property type="protein sequence ID" value="CAI0548586.1"/>
    <property type="molecule type" value="Genomic_DNA"/>
</dbReference>
<feature type="domain" description="NB-ARC" evidence="7">
    <location>
        <begin position="1228"/>
        <end position="1395"/>
    </location>
</feature>
<dbReference type="InterPro" id="IPR042197">
    <property type="entry name" value="Apaf_helical"/>
</dbReference>
<dbReference type="Gene3D" id="3.80.10.10">
    <property type="entry name" value="Ribonuclease Inhibitor"/>
    <property type="match status" value="5"/>
</dbReference>
<reference evidence="11" key="1">
    <citation type="submission" date="2022-08" db="EMBL/GenBank/DDBJ databases">
        <authorList>
            <person name="Gutierrez-Valencia J."/>
        </authorList>
    </citation>
    <scope>NUCLEOTIDE SEQUENCE</scope>
</reference>
<feature type="domain" description="R13L1/DRL21-like LRR repeat region" evidence="10">
    <location>
        <begin position="2"/>
        <end position="46"/>
    </location>
</feature>
<dbReference type="Gene3D" id="1.20.5.4130">
    <property type="match status" value="1"/>
</dbReference>
<dbReference type="InterPro" id="IPR038005">
    <property type="entry name" value="RX-like_CC"/>
</dbReference>
<evidence type="ECO:0000259" key="7">
    <source>
        <dbReference type="Pfam" id="PF00931"/>
    </source>
</evidence>
<dbReference type="GO" id="GO:0051707">
    <property type="term" value="P:response to other organism"/>
    <property type="evidence" value="ECO:0007669"/>
    <property type="project" value="UniProtKB-ARBA"/>
</dbReference>
<keyword evidence="2" id="KW-0677">Repeat</keyword>
<dbReference type="InterPro" id="IPR003591">
    <property type="entry name" value="Leu-rich_rpt_typical-subtyp"/>
</dbReference>
<dbReference type="InterPro" id="IPR032675">
    <property type="entry name" value="LRR_dom_sf"/>
</dbReference>
<dbReference type="Pfam" id="PF23559">
    <property type="entry name" value="WHD_DRP"/>
    <property type="match status" value="1"/>
</dbReference>
<dbReference type="InterPro" id="IPR027417">
    <property type="entry name" value="P-loop_NTPase"/>
</dbReference>
<feature type="domain" description="R13L1/DRL21-like LRR repeat region" evidence="10">
    <location>
        <begin position="192"/>
        <end position="237"/>
    </location>
</feature>
<accession>A0AAV0QUK5</accession>
<keyword evidence="3" id="KW-0547">Nucleotide-binding</keyword>
<feature type="non-terminal residue" evidence="11">
    <location>
        <position position="1"/>
    </location>
</feature>
<evidence type="ECO:0000313" key="11">
    <source>
        <dbReference type="EMBL" id="CAI0548586.1"/>
    </source>
</evidence>
<dbReference type="Pfam" id="PF00931">
    <property type="entry name" value="NB-ARC"/>
    <property type="match status" value="1"/>
</dbReference>
<dbReference type="GO" id="GO:0006952">
    <property type="term" value="P:defense response"/>
    <property type="evidence" value="ECO:0007669"/>
    <property type="project" value="UniProtKB-KW"/>
</dbReference>
<evidence type="ECO:0000256" key="1">
    <source>
        <dbReference type="ARBA" id="ARBA00022614"/>
    </source>
</evidence>
<dbReference type="InterPro" id="IPR041118">
    <property type="entry name" value="Rx_N"/>
</dbReference>
<dbReference type="InterPro" id="IPR056789">
    <property type="entry name" value="LRR_R13L1-DRL21"/>
</dbReference>
<name>A0AAV0QUK5_9ROSI</name>
<keyword evidence="12" id="KW-1185">Reference proteome</keyword>
<evidence type="ECO:0000256" key="4">
    <source>
        <dbReference type="ARBA" id="ARBA00022821"/>
    </source>
</evidence>
<evidence type="ECO:0000259" key="10">
    <source>
        <dbReference type="Pfam" id="PF25019"/>
    </source>
</evidence>
<proteinExistence type="predicted"/>
<evidence type="ECO:0008006" key="13">
    <source>
        <dbReference type="Google" id="ProtNLM"/>
    </source>
</evidence>
<dbReference type="InterPro" id="IPR036388">
    <property type="entry name" value="WH-like_DNA-bd_sf"/>
</dbReference>
<dbReference type="InterPro" id="IPR002182">
    <property type="entry name" value="NB-ARC"/>
</dbReference>
<organism evidence="11 12">
    <name type="scientific">Linum tenue</name>
    <dbReference type="NCBI Taxonomy" id="586396"/>
    <lineage>
        <taxon>Eukaryota</taxon>
        <taxon>Viridiplantae</taxon>
        <taxon>Streptophyta</taxon>
        <taxon>Embryophyta</taxon>
        <taxon>Tracheophyta</taxon>
        <taxon>Spermatophyta</taxon>
        <taxon>Magnoliopsida</taxon>
        <taxon>eudicotyledons</taxon>
        <taxon>Gunneridae</taxon>
        <taxon>Pentapetalae</taxon>
        <taxon>rosids</taxon>
        <taxon>fabids</taxon>
        <taxon>Malpighiales</taxon>
        <taxon>Linaceae</taxon>
        <taxon>Linum</taxon>
    </lineage>
</organism>
<keyword evidence="5" id="KW-0067">ATP-binding</keyword>
<dbReference type="InterPro" id="IPR058922">
    <property type="entry name" value="WHD_DRP"/>
</dbReference>
<dbReference type="Pfam" id="PF25019">
    <property type="entry name" value="LRR_R13L1-DRL21"/>
    <property type="match status" value="5"/>
</dbReference>
<evidence type="ECO:0000256" key="6">
    <source>
        <dbReference type="SAM" id="MobiDB-lite"/>
    </source>
</evidence>
<dbReference type="PROSITE" id="PS51450">
    <property type="entry name" value="LRR"/>
    <property type="match status" value="1"/>
</dbReference>
<dbReference type="GO" id="GO:0005524">
    <property type="term" value="F:ATP binding"/>
    <property type="evidence" value="ECO:0007669"/>
    <property type="project" value="UniProtKB-KW"/>
</dbReference>
<feature type="domain" description="R13L1/DRL21-like LRR repeat region" evidence="10">
    <location>
        <begin position="720"/>
        <end position="847"/>
    </location>
</feature>